<keyword evidence="1" id="KW-1133">Transmembrane helix</keyword>
<feature type="transmembrane region" description="Helical" evidence="1">
    <location>
        <begin position="127"/>
        <end position="146"/>
    </location>
</feature>
<keyword evidence="1" id="KW-0472">Membrane</keyword>
<protein>
    <submittedName>
        <fullName evidence="2">Uncharacterized protein</fullName>
    </submittedName>
</protein>
<name>K1X4K4_9BACT</name>
<accession>K1X4K4</accession>
<sequence>MAKKNSKASSKKLKRGNNELPEKNIGEAYKMESAILQVLKEIPLDEQKRLIKGFCEGNKKCKKSIQQLSSWDKDEVKKFILEHDVLNYFSEYSEEIAASMVELVPNEDVDILDEEWCIKKPRYVRGLFFYLISNVATISSSFWANWSNVASVAVYVMI</sequence>
<organism evidence="2">
    <name type="scientific">uncultured bacterium</name>
    <name type="common">gcode 4</name>
    <dbReference type="NCBI Taxonomy" id="1234023"/>
    <lineage>
        <taxon>Bacteria</taxon>
        <taxon>environmental samples</taxon>
    </lineage>
</organism>
<gene>
    <name evidence="2" type="ORF">ACD_80C00126G0004</name>
</gene>
<keyword evidence="1" id="KW-0812">Transmembrane</keyword>
<reference evidence="2" key="1">
    <citation type="journal article" date="2012" name="Science">
        <title>Fermentation, hydrogen, and sulfur metabolism in multiple uncultivated bacterial phyla.</title>
        <authorList>
            <person name="Wrighton K.C."/>
            <person name="Thomas B.C."/>
            <person name="Sharon I."/>
            <person name="Miller C.S."/>
            <person name="Castelle C.J."/>
            <person name="VerBerkmoes N.C."/>
            <person name="Wilkins M.J."/>
            <person name="Hettich R.L."/>
            <person name="Lipton M.S."/>
            <person name="Williams K.H."/>
            <person name="Long P.E."/>
            <person name="Banfield J.F."/>
        </authorList>
    </citation>
    <scope>NUCLEOTIDE SEQUENCE [LARGE SCALE GENOMIC DNA]</scope>
</reference>
<comment type="caution">
    <text evidence="2">The sequence shown here is derived from an EMBL/GenBank/DDBJ whole genome shotgun (WGS) entry which is preliminary data.</text>
</comment>
<proteinExistence type="predicted"/>
<dbReference type="EMBL" id="AMFJ01036133">
    <property type="protein sequence ID" value="EKD25055.1"/>
    <property type="molecule type" value="Genomic_DNA"/>
</dbReference>
<dbReference type="AlphaFoldDB" id="K1X4K4"/>
<evidence type="ECO:0000313" key="2">
    <source>
        <dbReference type="EMBL" id="EKD25055.1"/>
    </source>
</evidence>
<evidence type="ECO:0000256" key="1">
    <source>
        <dbReference type="SAM" id="Phobius"/>
    </source>
</evidence>